<evidence type="ECO:0000313" key="6">
    <source>
        <dbReference type="Proteomes" id="UP000245080"/>
    </source>
</evidence>
<dbReference type="Gene3D" id="1.10.10.10">
    <property type="entry name" value="Winged helix-like DNA-binding domain superfamily/Winged helix DNA-binding domain"/>
    <property type="match status" value="1"/>
</dbReference>
<gene>
    <name evidence="5" type="ORF">DCM90_07385</name>
</gene>
<dbReference type="CDD" id="cd07377">
    <property type="entry name" value="WHTH_GntR"/>
    <property type="match status" value="1"/>
</dbReference>
<dbReference type="PANTHER" id="PTHR44846:SF1">
    <property type="entry name" value="MANNOSYL-D-GLYCERATE TRANSPORT_METABOLISM SYSTEM REPRESSOR MNGR-RELATED"/>
    <property type="match status" value="1"/>
</dbReference>
<keyword evidence="6" id="KW-1185">Reference proteome</keyword>
<dbReference type="EMBL" id="QCXQ01000003">
    <property type="protein sequence ID" value="PWF99875.1"/>
    <property type="molecule type" value="Genomic_DNA"/>
</dbReference>
<dbReference type="GO" id="GO:0003700">
    <property type="term" value="F:DNA-binding transcription factor activity"/>
    <property type="evidence" value="ECO:0007669"/>
    <property type="project" value="InterPro"/>
</dbReference>
<dbReference type="RefSeq" id="WP_109250729.1">
    <property type="nucleotide sequence ID" value="NZ_QCXQ01000003.1"/>
</dbReference>
<sequence>MAIKIPLYQRLQNALIRRIESGDWAADDKLPSESQLQRHYHMGRVTVRRALAELANQGYIISRQGQGSFVLERQNHDPSFHYYNVKETVMNLGAVPTVKLTGFTLIVDGGLPDIRAQMGLTRDDYLYQIQYVTYANAVPVFFDTIYLPYLRFPQLFISELNHTAIIPLLRQKYQFQGEFHTTSQPVVTNRPGSDEPESAMQVETVADEISRGTRKVALLSRALSFGKLMRHLQHRRFS</sequence>
<accession>A0A2V1N0H3</accession>
<keyword evidence="3" id="KW-0804">Transcription</keyword>
<dbReference type="Pfam" id="PF00392">
    <property type="entry name" value="GntR"/>
    <property type="match status" value="1"/>
</dbReference>
<dbReference type="InterPro" id="IPR000524">
    <property type="entry name" value="Tscrpt_reg_HTH_GntR"/>
</dbReference>
<name>A0A2V1N0H3_9LACO</name>
<keyword evidence="2" id="KW-0238">DNA-binding</keyword>
<dbReference type="SMART" id="SM00345">
    <property type="entry name" value="HTH_GNTR"/>
    <property type="match status" value="1"/>
</dbReference>
<dbReference type="InterPro" id="IPR036388">
    <property type="entry name" value="WH-like_DNA-bd_sf"/>
</dbReference>
<proteinExistence type="predicted"/>
<dbReference type="Pfam" id="PF07702">
    <property type="entry name" value="UTRA"/>
    <property type="match status" value="1"/>
</dbReference>
<dbReference type="Gene3D" id="3.40.1410.10">
    <property type="entry name" value="Chorismate lyase-like"/>
    <property type="match status" value="1"/>
</dbReference>
<dbReference type="PRINTS" id="PR00035">
    <property type="entry name" value="HTHGNTR"/>
</dbReference>
<organism evidence="5 6">
    <name type="scientific">Levilactobacillus bambusae</name>
    <dbReference type="NCBI Taxonomy" id="2024736"/>
    <lineage>
        <taxon>Bacteria</taxon>
        <taxon>Bacillati</taxon>
        <taxon>Bacillota</taxon>
        <taxon>Bacilli</taxon>
        <taxon>Lactobacillales</taxon>
        <taxon>Lactobacillaceae</taxon>
        <taxon>Levilactobacillus</taxon>
    </lineage>
</organism>
<dbReference type="GO" id="GO:0003677">
    <property type="term" value="F:DNA binding"/>
    <property type="evidence" value="ECO:0007669"/>
    <property type="project" value="UniProtKB-KW"/>
</dbReference>
<evidence type="ECO:0000259" key="4">
    <source>
        <dbReference type="PROSITE" id="PS50949"/>
    </source>
</evidence>
<evidence type="ECO:0000313" key="5">
    <source>
        <dbReference type="EMBL" id="PWF99875.1"/>
    </source>
</evidence>
<feature type="domain" description="HTH gntR-type" evidence="4">
    <location>
        <begin position="5"/>
        <end position="73"/>
    </location>
</feature>
<dbReference type="InterPro" id="IPR028978">
    <property type="entry name" value="Chorismate_lyase_/UTRA_dom_sf"/>
</dbReference>
<dbReference type="InterPro" id="IPR050679">
    <property type="entry name" value="Bact_HTH_transcr_reg"/>
</dbReference>
<dbReference type="Proteomes" id="UP000245080">
    <property type="component" value="Unassembled WGS sequence"/>
</dbReference>
<dbReference type="InterPro" id="IPR036390">
    <property type="entry name" value="WH_DNA-bd_sf"/>
</dbReference>
<dbReference type="PANTHER" id="PTHR44846">
    <property type="entry name" value="MANNOSYL-D-GLYCERATE TRANSPORT/METABOLISM SYSTEM REPRESSOR MNGR-RELATED"/>
    <property type="match status" value="1"/>
</dbReference>
<protein>
    <submittedName>
        <fullName evidence="5">GntR family transcriptional regulator</fullName>
    </submittedName>
</protein>
<dbReference type="OrthoDB" id="9815017at2"/>
<evidence type="ECO:0000256" key="3">
    <source>
        <dbReference type="ARBA" id="ARBA00023163"/>
    </source>
</evidence>
<dbReference type="PROSITE" id="PS50949">
    <property type="entry name" value="HTH_GNTR"/>
    <property type="match status" value="1"/>
</dbReference>
<dbReference type="SUPFAM" id="SSF46785">
    <property type="entry name" value="Winged helix' DNA-binding domain"/>
    <property type="match status" value="1"/>
</dbReference>
<dbReference type="AlphaFoldDB" id="A0A2V1N0H3"/>
<evidence type="ECO:0000256" key="2">
    <source>
        <dbReference type="ARBA" id="ARBA00023125"/>
    </source>
</evidence>
<keyword evidence="1" id="KW-0805">Transcription regulation</keyword>
<dbReference type="SUPFAM" id="SSF64288">
    <property type="entry name" value="Chorismate lyase-like"/>
    <property type="match status" value="1"/>
</dbReference>
<evidence type="ECO:0000256" key="1">
    <source>
        <dbReference type="ARBA" id="ARBA00023015"/>
    </source>
</evidence>
<dbReference type="GO" id="GO:0045892">
    <property type="term" value="P:negative regulation of DNA-templated transcription"/>
    <property type="evidence" value="ECO:0007669"/>
    <property type="project" value="TreeGrafter"/>
</dbReference>
<reference evidence="5 6" key="1">
    <citation type="journal article" date="2018" name="Int. J. Syst. Evol. Microbiol.">
        <title>Lactobacillus bambusae sp. nov., isolated from a traditional fermented Ma-bamboo shoots of Taiwan.</title>
        <authorList>
            <person name="Wang L.-T."/>
        </authorList>
    </citation>
    <scope>NUCLEOTIDE SEQUENCE [LARGE SCALE GENOMIC DNA]</scope>
    <source>
        <strain evidence="5 6">BS-W1</strain>
    </source>
</reference>
<dbReference type="InterPro" id="IPR011663">
    <property type="entry name" value="UTRA"/>
</dbReference>
<comment type="caution">
    <text evidence="5">The sequence shown here is derived from an EMBL/GenBank/DDBJ whole genome shotgun (WGS) entry which is preliminary data.</text>
</comment>